<name>A0A498CYL2_9FIRM</name>
<dbReference type="GO" id="GO:0003677">
    <property type="term" value="F:DNA binding"/>
    <property type="evidence" value="ECO:0007669"/>
    <property type="project" value="UniProtKB-KW"/>
</dbReference>
<reference evidence="5 6" key="1">
    <citation type="submission" date="2018-10" db="EMBL/GenBank/DDBJ databases">
        <title>Anaerotruncus faecis sp. nov., isolated from human feces.</title>
        <authorList>
            <person name="Wang Y.-J."/>
        </authorList>
    </citation>
    <scope>NUCLEOTIDE SEQUENCE [LARGE SCALE GENOMIC DNA]</scope>
    <source>
        <strain evidence="5 6">22A2-44</strain>
    </source>
</reference>
<dbReference type="Pfam" id="PF00392">
    <property type="entry name" value="GntR"/>
    <property type="match status" value="1"/>
</dbReference>
<dbReference type="InterPro" id="IPR000524">
    <property type="entry name" value="Tscrpt_reg_HTH_GntR"/>
</dbReference>
<dbReference type="SUPFAM" id="SSF46785">
    <property type="entry name" value="Winged helix' DNA-binding domain"/>
    <property type="match status" value="1"/>
</dbReference>
<evidence type="ECO:0000313" key="6">
    <source>
        <dbReference type="Proteomes" id="UP000276301"/>
    </source>
</evidence>
<keyword evidence="2" id="KW-0238">DNA-binding</keyword>
<evidence type="ECO:0000256" key="1">
    <source>
        <dbReference type="ARBA" id="ARBA00023015"/>
    </source>
</evidence>
<dbReference type="Gene3D" id="1.10.10.10">
    <property type="entry name" value="Winged helix-like DNA-binding domain superfamily/Winged helix DNA-binding domain"/>
    <property type="match status" value="1"/>
</dbReference>
<organism evidence="5 6">
    <name type="scientific">Anaerotruncus massiliensis</name>
    <name type="common">ex Liu et al. 2021</name>
    <dbReference type="NCBI Taxonomy" id="2321404"/>
    <lineage>
        <taxon>Bacteria</taxon>
        <taxon>Bacillati</taxon>
        <taxon>Bacillota</taxon>
        <taxon>Clostridia</taxon>
        <taxon>Eubacteriales</taxon>
        <taxon>Oscillospiraceae</taxon>
        <taxon>Anaerotruncus</taxon>
    </lineage>
</organism>
<sequence length="125" mass="13831">MDIILSNSSPRPLYEQIEEQIKNGILSGALGQGDAMPSIRYLAKQLRVSVITTKRAYDDLEAEGFLETTPGKGTYVSLAGRDRLREVAMSQIEGKLSEIIDAAKSIGLTLDELWEITATLYREEP</sequence>
<accession>A0A498CYL2</accession>
<dbReference type="GO" id="GO:0003700">
    <property type="term" value="F:DNA-binding transcription factor activity"/>
    <property type="evidence" value="ECO:0007669"/>
    <property type="project" value="InterPro"/>
</dbReference>
<keyword evidence="6" id="KW-1185">Reference proteome</keyword>
<dbReference type="AlphaFoldDB" id="A0A498CYL2"/>
<dbReference type="SMART" id="SM00345">
    <property type="entry name" value="HTH_GNTR"/>
    <property type="match status" value="1"/>
</dbReference>
<feature type="domain" description="HTH gntR-type" evidence="4">
    <location>
        <begin position="11"/>
        <end position="79"/>
    </location>
</feature>
<dbReference type="InterPro" id="IPR036388">
    <property type="entry name" value="WH-like_DNA-bd_sf"/>
</dbReference>
<comment type="caution">
    <text evidence="5">The sequence shown here is derived from an EMBL/GenBank/DDBJ whole genome shotgun (WGS) entry which is preliminary data.</text>
</comment>
<dbReference type="PANTHER" id="PTHR38445">
    <property type="entry name" value="HTH-TYPE TRANSCRIPTIONAL REPRESSOR YTRA"/>
    <property type="match status" value="1"/>
</dbReference>
<dbReference type="PANTHER" id="PTHR38445:SF7">
    <property type="entry name" value="GNTR-FAMILY TRANSCRIPTIONAL REGULATOR"/>
    <property type="match status" value="1"/>
</dbReference>
<dbReference type="Proteomes" id="UP000276301">
    <property type="component" value="Unassembled WGS sequence"/>
</dbReference>
<evidence type="ECO:0000256" key="3">
    <source>
        <dbReference type="ARBA" id="ARBA00023163"/>
    </source>
</evidence>
<dbReference type="PROSITE" id="PS50949">
    <property type="entry name" value="HTH_GNTR"/>
    <property type="match status" value="1"/>
</dbReference>
<dbReference type="CDD" id="cd07377">
    <property type="entry name" value="WHTH_GntR"/>
    <property type="match status" value="1"/>
</dbReference>
<evidence type="ECO:0000256" key="2">
    <source>
        <dbReference type="ARBA" id="ARBA00023125"/>
    </source>
</evidence>
<protein>
    <submittedName>
        <fullName evidence="5">GntR family transcriptional regulator</fullName>
    </submittedName>
</protein>
<keyword evidence="3" id="KW-0804">Transcription</keyword>
<proteinExistence type="predicted"/>
<evidence type="ECO:0000259" key="4">
    <source>
        <dbReference type="PROSITE" id="PS50949"/>
    </source>
</evidence>
<dbReference type="InterPro" id="IPR036390">
    <property type="entry name" value="WH_DNA-bd_sf"/>
</dbReference>
<gene>
    <name evidence="5" type="ORF">D4A47_10860</name>
</gene>
<dbReference type="EMBL" id="RCHT01000024">
    <property type="protein sequence ID" value="RLL09067.1"/>
    <property type="molecule type" value="Genomic_DNA"/>
</dbReference>
<evidence type="ECO:0000313" key="5">
    <source>
        <dbReference type="EMBL" id="RLL09067.1"/>
    </source>
</evidence>
<keyword evidence="1" id="KW-0805">Transcription regulation</keyword>